<accession>A0AAW3ZXP6</accession>
<evidence type="ECO:0008006" key="4">
    <source>
        <dbReference type="Google" id="ProtNLM"/>
    </source>
</evidence>
<reference evidence="2 3" key="1">
    <citation type="submission" date="2015-08" db="EMBL/GenBank/DDBJ databases">
        <title>Comparative genomics of the Campylobacter concisus group.</title>
        <authorList>
            <person name="Yee E."/>
            <person name="Chapman M.H."/>
            <person name="Huynh S."/>
            <person name="Bono J.L."/>
            <person name="On S.L."/>
            <person name="St Leger J."/>
            <person name="Foster G."/>
            <person name="Parker C.T."/>
            <person name="Miller W.G."/>
        </authorList>
    </citation>
    <scope>NUCLEOTIDE SEQUENCE [LARGE SCALE GENOMIC DNA]</scope>
    <source>
        <strain evidence="2 3">RM9337</strain>
    </source>
</reference>
<feature type="compositionally biased region" description="Polar residues" evidence="1">
    <location>
        <begin position="237"/>
        <end position="252"/>
    </location>
</feature>
<dbReference type="RefSeq" id="WP_170017099.1">
    <property type="nucleotide sequence ID" value="NZ_JADBHR010000021.1"/>
</dbReference>
<evidence type="ECO:0000256" key="1">
    <source>
        <dbReference type="SAM" id="MobiDB-lite"/>
    </source>
</evidence>
<name>A0AAW3ZXP6_9BACT</name>
<comment type="caution">
    <text evidence="2">The sequence shown here is derived from an EMBL/GenBank/DDBJ whole genome shotgun (WGS) entry which is preliminary data.</text>
</comment>
<gene>
    <name evidence="2" type="ORF">CCAL9337_08510</name>
</gene>
<feature type="region of interest" description="Disordered" evidence="1">
    <location>
        <begin position="228"/>
        <end position="252"/>
    </location>
</feature>
<sequence>MIKTHSVDVELACKIGFNEANVLGFIAYWVKNNRDNNKNFYDGKYWTYNSVEALQKQFPYWTKRQIYGIIDKLESIGAIKKANYNKNKFDRTAWYSLDDSFMYLINSEMDVTDTEFDFTNSEMDVTQSAHPSPQNAISLKYQTNSKTIAKANSKPLTPLPPTQVLPDFLDPALWEQYLAYKKERKEKLSKQGIAMKFSEWSRWHSEGIDVNACIREAMANEWQGVFKPKTQGGSGRNVPNNATTNPHGLNQGTLNTMRAFDELAKDMIANGQGHLVGDFK</sequence>
<keyword evidence="3" id="KW-1185">Reference proteome</keyword>
<evidence type="ECO:0000313" key="2">
    <source>
        <dbReference type="EMBL" id="MBE3608759.1"/>
    </source>
</evidence>
<protein>
    <recommendedName>
        <fullName evidence="4">Replication protein</fullName>
    </recommendedName>
</protein>
<dbReference type="EMBL" id="LIWG01000013">
    <property type="protein sequence ID" value="MBE3608759.1"/>
    <property type="molecule type" value="Genomic_DNA"/>
</dbReference>
<proteinExistence type="predicted"/>
<dbReference type="Proteomes" id="UP000650616">
    <property type="component" value="Unassembled WGS sequence"/>
</dbReference>
<dbReference type="AlphaFoldDB" id="A0AAW3ZXP6"/>
<organism evidence="2 3">
    <name type="scientific">Campylobacter californiensis</name>
    <dbReference type="NCBI Taxonomy" id="1032243"/>
    <lineage>
        <taxon>Bacteria</taxon>
        <taxon>Pseudomonadati</taxon>
        <taxon>Campylobacterota</taxon>
        <taxon>Epsilonproteobacteria</taxon>
        <taxon>Campylobacterales</taxon>
        <taxon>Campylobacteraceae</taxon>
        <taxon>Campylobacter</taxon>
    </lineage>
</organism>
<evidence type="ECO:0000313" key="3">
    <source>
        <dbReference type="Proteomes" id="UP000650616"/>
    </source>
</evidence>